<sequence length="70" mass="8006">MESALPNPAINNQTVKIVWRVFGLVFDAISDRLSEIRKRGQPVNSMEPQLITKPAGRMMRMIGKKHLLFQ</sequence>
<gene>
    <name evidence="1" type="ORF">DdX_08036</name>
</gene>
<keyword evidence="2" id="KW-1185">Reference proteome</keyword>
<protein>
    <submittedName>
        <fullName evidence="1">Uncharacterized protein</fullName>
    </submittedName>
</protein>
<organism evidence="1 2">
    <name type="scientific">Ditylenchus destructor</name>
    <dbReference type="NCBI Taxonomy" id="166010"/>
    <lineage>
        <taxon>Eukaryota</taxon>
        <taxon>Metazoa</taxon>
        <taxon>Ecdysozoa</taxon>
        <taxon>Nematoda</taxon>
        <taxon>Chromadorea</taxon>
        <taxon>Rhabditida</taxon>
        <taxon>Tylenchina</taxon>
        <taxon>Tylenchomorpha</taxon>
        <taxon>Sphaerularioidea</taxon>
        <taxon>Anguinidae</taxon>
        <taxon>Anguininae</taxon>
        <taxon>Ditylenchus</taxon>
    </lineage>
</organism>
<dbReference type="Proteomes" id="UP001201812">
    <property type="component" value="Unassembled WGS sequence"/>
</dbReference>
<name>A0AAD4N734_9BILA</name>
<dbReference type="AlphaFoldDB" id="A0AAD4N734"/>
<comment type="caution">
    <text evidence="1">The sequence shown here is derived from an EMBL/GenBank/DDBJ whole genome shotgun (WGS) entry which is preliminary data.</text>
</comment>
<proteinExistence type="predicted"/>
<accession>A0AAD4N734</accession>
<reference evidence="1" key="1">
    <citation type="submission" date="2022-01" db="EMBL/GenBank/DDBJ databases">
        <title>Genome Sequence Resource for Two Populations of Ditylenchus destructor, the Migratory Endoparasitic Phytonematode.</title>
        <authorList>
            <person name="Zhang H."/>
            <person name="Lin R."/>
            <person name="Xie B."/>
        </authorList>
    </citation>
    <scope>NUCLEOTIDE SEQUENCE</scope>
    <source>
        <strain evidence="1">BazhouSP</strain>
    </source>
</reference>
<evidence type="ECO:0000313" key="2">
    <source>
        <dbReference type="Proteomes" id="UP001201812"/>
    </source>
</evidence>
<dbReference type="EMBL" id="JAKKPZ010000011">
    <property type="protein sequence ID" value="KAI1715712.1"/>
    <property type="molecule type" value="Genomic_DNA"/>
</dbReference>
<evidence type="ECO:0000313" key="1">
    <source>
        <dbReference type="EMBL" id="KAI1715712.1"/>
    </source>
</evidence>